<dbReference type="CDD" id="cd18084">
    <property type="entry name" value="RsmE-like"/>
    <property type="match status" value="1"/>
</dbReference>
<gene>
    <name evidence="13" type="ORF">FJZ47_05885</name>
</gene>
<keyword evidence="6 10" id="KW-0808">Transferase</keyword>
<organism evidence="13 14">
    <name type="scientific">Tectimicrobiota bacterium</name>
    <dbReference type="NCBI Taxonomy" id="2528274"/>
    <lineage>
        <taxon>Bacteria</taxon>
        <taxon>Pseudomonadati</taxon>
        <taxon>Nitrospinota/Tectimicrobiota group</taxon>
        <taxon>Candidatus Tectimicrobiota</taxon>
    </lineage>
</organism>
<evidence type="ECO:0000256" key="1">
    <source>
        <dbReference type="ARBA" id="ARBA00004496"/>
    </source>
</evidence>
<comment type="similarity">
    <text evidence="2 10">Belongs to the RNA methyltransferase RsmE family.</text>
</comment>
<evidence type="ECO:0000256" key="5">
    <source>
        <dbReference type="ARBA" id="ARBA00022603"/>
    </source>
</evidence>
<keyword evidence="5 10" id="KW-0489">Methyltransferase</keyword>
<comment type="subcellular location">
    <subcellularLocation>
        <location evidence="1 10">Cytoplasm</location>
    </subcellularLocation>
</comment>
<dbReference type="NCBIfam" id="TIGR00046">
    <property type="entry name" value="RsmE family RNA methyltransferase"/>
    <property type="match status" value="1"/>
</dbReference>
<protein>
    <recommendedName>
        <fullName evidence="10">Ribosomal RNA small subunit methyltransferase E</fullName>
        <ecNumber evidence="10">2.1.1.193</ecNumber>
    </recommendedName>
</protein>
<comment type="function">
    <text evidence="8 10">Specifically methylates the N3 position of the uracil ring of uridine 1498 (m3U1498) in 16S rRNA. Acts on the fully assembled 30S ribosomal subunit.</text>
</comment>
<dbReference type="GO" id="GO:0070475">
    <property type="term" value="P:rRNA base methylation"/>
    <property type="evidence" value="ECO:0007669"/>
    <property type="project" value="TreeGrafter"/>
</dbReference>
<dbReference type="EMBL" id="VGLS01000126">
    <property type="protein sequence ID" value="MBM3223317.1"/>
    <property type="molecule type" value="Genomic_DNA"/>
</dbReference>
<dbReference type="GO" id="GO:0070042">
    <property type="term" value="F:rRNA (uridine-N3-)-methyltransferase activity"/>
    <property type="evidence" value="ECO:0007669"/>
    <property type="project" value="TreeGrafter"/>
</dbReference>
<evidence type="ECO:0000313" key="13">
    <source>
        <dbReference type="EMBL" id="MBM3223317.1"/>
    </source>
</evidence>
<dbReference type="Proteomes" id="UP000712673">
    <property type="component" value="Unassembled WGS sequence"/>
</dbReference>
<dbReference type="InterPro" id="IPR046886">
    <property type="entry name" value="RsmE_MTase_dom"/>
</dbReference>
<evidence type="ECO:0000256" key="10">
    <source>
        <dbReference type="PIRNR" id="PIRNR015601"/>
    </source>
</evidence>
<reference evidence="13" key="1">
    <citation type="submission" date="2019-03" db="EMBL/GenBank/DDBJ databases">
        <title>Lake Tanganyika Metagenome-Assembled Genomes (MAGs).</title>
        <authorList>
            <person name="Tran P."/>
        </authorList>
    </citation>
    <scope>NUCLEOTIDE SEQUENCE</scope>
    <source>
        <strain evidence="13">K_DeepCast_65m_m2_066</strain>
    </source>
</reference>
<dbReference type="SUPFAM" id="SSF88697">
    <property type="entry name" value="PUA domain-like"/>
    <property type="match status" value="1"/>
</dbReference>
<dbReference type="InterPro" id="IPR029028">
    <property type="entry name" value="Alpha/beta_knot_MTases"/>
</dbReference>
<dbReference type="InterPro" id="IPR046887">
    <property type="entry name" value="RsmE_PUA-like"/>
</dbReference>
<dbReference type="InterPro" id="IPR006700">
    <property type="entry name" value="RsmE"/>
</dbReference>
<dbReference type="AlphaFoldDB" id="A0A938B039"/>
<dbReference type="PIRSF" id="PIRSF015601">
    <property type="entry name" value="MTase_slr0722"/>
    <property type="match status" value="1"/>
</dbReference>
<keyword evidence="4 10" id="KW-0698">rRNA processing</keyword>
<dbReference type="PANTHER" id="PTHR30027:SF3">
    <property type="entry name" value="16S RRNA (URACIL(1498)-N(3))-METHYLTRANSFERASE"/>
    <property type="match status" value="1"/>
</dbReference>
<dbReference type="Gene3D" id="3.40.1280.10">
    <property type="match status" value="1"/>
</dbReference>
<evidence type="ECO:0000256" key="9">
    <source>
        <dbReference type="ARBA" id="ARBA00047944"/>
    </source>
</evidence>
<dbReference type="PANTHER" id="PTHR30027">
    <property type="entry name" value="RIBOSOMAL RNA SMALL SUBUNIT METHYLTRANSFERASE E"/>
    <property type="match status" value="1"/>
</dbReference>
<comment type="caution">
    <text evidence="13">The sequence shown here is derived from an EMBL/GenBank/DDBJ whole genome shotgun (WGS) entry which is preliminary data.</text>
</comment>
<evidence type="ECO:0000256" key="4">
    <source>
        <dbReference type="ARBA" id="ARBA00022552"/>
    </source>
</evidence>
<keyword evidence="3 10" id="KW-0963">Cytoplasm</keyword>
<accession>A0A938B039</accession>
<dbReference type="Pfam" id="PF04452">
    <property type="entry name" value="Methyltrans_RNA"/>
    <property type="match status" value="1"/>
</dbReference>
<evidence type="ECO:0000259" key="11">
    <source>
        <dbReference type="Pfam" id="PF04452"/>
    </source>
</evidence>
<evidence type="ECO:0000256" key="7">
    <source>
        <dbReference type="ARBA" id="ARBA00022691"/>
    </source>
</evidence>
<sequence>MSRHRICVPAGTLHASPVMLPSSLAHYVMHVLRLRVGDEIAAFDGTGQECLLRLSQVTATQVWGEPLTWLPHVSPAAHPCVLGQAYPKGTKMDVIVEKCSELGLTTLVPLYTARTVVREVPARMAGKLARWQRIAAAAARQCGRQTLLEVQPPLGLTAFCAHYASAPVKILCWEEERQHSVRQVLSSLDGQSPIVLIIGPEGGLTVAEVELARSYGFRTVSLGPHLLRTETAAIVLTSIVRYSVGALEPNRET</sequence>
<dbReference type="GO" id="GO:0005737">
    <property type="term" value="C:cytoplasm"/>
    <property type="evidence" value="ECO:0007669"/>
    <property type="project" value="UniProtKB-SubCell"/>
</dbReference>
<comment type="catalytic activity">
    <reaction evidence="9 10">
        <text>uridine(1498) in 16S rRNA + S-adenosyl-L-methionine = N(3)-methyluridine(1498) in 16S rRNA + S-adenosyl-L-homocysteine + H(+)</text>
        <dbReference type="Rhea" id="RHEA:42920"/>
        <dbReference type="Rhea" id="RHEA-COMP:10283"/>
        <dbReference type="Rhea" id="RHEA-COMP:10284"/>
        <dbReference type="ChEBI" id="CHEBI:15378"/>
        <dbReference type="ChEBI" id="CHEBI:57856"/>
        <dbReference type="ChEBI" id="CHEBI:59789"/>
        <dbReference type="ChEBI" id="CHEBI:65315"/>
        <dbReference type="ChEBI" id="CHEBI:74502"/>
        <dbReference type="EC" id="2.1.1.193"/>
    </reaction>
</comment>
<name>A0A938B039_UNCTE</name>
<evidence type="ECO:0000313" key="14">
    <source>
        <dbReference type="Proteomes" id="UP000712673"/>
    </source>
</evidence>
<evidence type="ECO:0000256" key="8">
    <source>
        <dbReference type="ARBA" id="ARBA00025699"/>
    </source>
</evidence>
<dbReference type="EC" id="2.1.1.193" evidence="10"/>
<feature type="domain" description="Ribosomal RNA small subunit methyltransferase E PUA-like" evidence="12">
    <location>
        <begin position="25"/>
        <end position="64"/>
    </location>
</feature>
<evidence type="ECO:0000256" key="2">
    <source>
        <dbReference type="ARBA" id="ARBA00005528"/>
    </source>
</evidence>
<dbReference type="InterPro" id="IPR029026">
    <property type="entry name" value="tRNA_m1G_MTases_N"/>
</dbReference>
<evidence type="ECO:0000259" key="12">
    <source>
        <dbReference type="Pfam" id="PF20260"/>
    </source>
</evidence>
<dbReference type="InterPro" id="IPR015947">
    <property type="entry name" value="PUA-like_sf"/>
</dbReference>
<keyword evidence="7 10" id="KW-0949">S-adenosyl-L-methionine</keyword>
<dbReference type="SUPFAM" id="SSF75217">
    <property type="entry name" value="alpha/beta knot"/>
    <property type="match status" value="1"/>
</dbReference>
<proteinExistence type="inferred from homology"/>
<evidence type="ECO:0000256" key="6">
    <source>
        <dbReference type="ARBA" id="ARBA00022679"/>
    </source>
</evidence>
<dbReference type="Pfam" id="PF20260">
    <property type="entry name" value="PUA_4"/>
    <property type="match status" value="1"/>
</dbReference>
<evidence type="ECO:0000256" key="3">
    <source>
        <dbReference type="ARBA" id="ARBA00022490"/>
    </source>
</evidence>
<feature type="domain" description="Ribosomal RNA small subunit methyltransferase E methyltransferase" evidence="11">
    <location>
        <begin position="79"/>
        <end position="240"/>
    </location>
</feature>